<dbReference type="InterPro" id="IPR057434">
    <property type="entry name" value="LMF1/2_N"/>
</dbReference>
<dbReference type="OrthoDB" id="434126at2759"/>
<sequence length="709" mass="77524">MHAPSRSSAGGGSPSEVCPPLQGAAASSHSPPSQVDSAQETGASAFASSFSTAALRSHASSSASLGASGAASLPHSSRVPSDDTQTRVSIFNLLPPSACRAISYLLVCGLSLSALSSLATYFHVAVLQVILFGIALSYALAFLSLARQADGLIGPKVGILPLDELMPALEQRARVPASPHVKFVMKAVHQVATLVCRNKSNVLPSHLAYGGVAISIFCAGLSFTALGWPRALWQTACFAALYVEYLAFRYMARDFLSFQWDVLLLECGFIAVCASPCSTAATPFAAGVSVMSFRLLAFKLLFCSGICKLASGDQKWSSFTAMNYHYWTQPLPNFVSWHSYWGGNKRLQAIGAVTFEILGPLLILFGRWGRIVAFFCFVLLIVSIYVTGNYGFFNILSCVVCLALLDDSLLLFKFPSPLENASVLQRATESLVAVLLGCVAGSFYILFSLTSVALFLKLWQKPLLEPPALCAQLYGELAPLHACNLYGLFASVTTSRYEVVIEELHLVEDTSTHPPTTRETWVELDFLYKPGDVDRRPPWLWLGHMPRLDWRLWFLPLRLARVVNLAIRDGASPAAVSAALQQGAPSLYPAWWPVLLARICRRQPEVLALLGPQRNIDLARAPCPRGLRVSLFDFRFRPPENCPLYAAFFPEGMPALTPQEIQEIEEELQNWEVGDWWMRRRHRTIDLLSIRSSPKGGADAGLAENSNES</sequence>
<evidence type="ECO:0000313" key="13">
    <source>
        <dbReference type="EMBL" id="EPT32081.1"/>
    </source>
</evidence>
<dbReference type="PANTHER" id="PTHR14463">
    <property type="entry name" value="LIPASE MATURATION FACTOR"/>
    <property type="match status" value="1"/>
</dbReference>
<feature type="domain" description="Lipase maturation factor 1/2 C-terminal" evidence="12">
    <location>
        <begin position="483"/>
        <end position="558"/>
    </location>
</feature>
<keyword evidence="3 10" id="KW-0812">Transmembrane</keyword>
<dbReference type="AlphaFoldDB" id="A0A125YYE1"/>
<dbReference type="EMBL" id="CM002036">
    <property type="protein sequence ID" value="EPT32081.1"/>
    <property type="molecule type" value="Genomic_DNA"/>
</dbReference>
<feature type="region of interest" description="Disordered" evidence="9">
    <location>
        <begin position="1"/>
        <end position="41"/>
    </location>
</feature>
<evidence type="ECO:0000259" key="11">
    <source>
        <dbReference type="Pfam" id="PF06762"/>
    </source>
</evidence>
<keyword evidence="5 10" id="KW-1133">Transmembrane helix</keyword>
<feature type="transmembrane region" description="Helical" evidence="10">
    <location>
        <begin position="125"/>
        <end position="146"/>
    </location>
</feature>
<evidence type="ECO:0000256" key="1">
    <source>
        <dbReference type="ARBA" id="ARBA00004477"/>
    </source>
</evidence>
<name>A0A125YYE1_TOXGM</name>
<dbReference type="GeneID" id="7895665"/>
<dbReference type="RefSeq" id="XP_018638318.1">
    <property type="nucleotide sequence ID" value="XM_018779970.1"/>
</dbReference>
<keyword evidence="6 10" id="KW-0472">Membrane</keyword>
<feature type="transmembrane region" description="Helical" evidence="10">
    <location>
        <begin position="232"/>
        <end position="251"/>
    </location>
</feature>
<evidence type="ECO:0000256" key="8">
    <source>
        <dbReference type="ARBA" id="ARBA00040643"/>
    </source>
</evidence>
<dbReference type="KEGG" id="tgo:TGME49_222410"/>
<evidence type="ECO:0000256" key="9">
    <source>
        <dbReference type="SAM" id="MobiDB-lite"/>
    </source>
</evidence>
<feature type="domain" description="Lipase maturation factor 1/2 N-terminal" evidence="11">
    <location>
        <begin position="257"/>
        <end position="409"/>
    </location>
</feature>
<dbReference type="GO" id="GO:0005789">
    <property type="term" value="C:endoplasmic reticulum membrane"/>
    <property type="evidence" value="ECO:0007669"/>
    <property type="project" value="UniProtKB-SubCell"/>
</dbReference>
<dbReference type="PANTHER" id="PTHR14463:SF5">
    <property type="entry name" value="LIPASE MATURATION FACTOR 2"/>
    <property type="match status" value="1"/>
</dbReference>
<evidence type="ECO:0000259" key="12">
    <source>
        <dbReference type="Pfam" id="PF25179"/>
    </source>
</evidence>
<evidence type="ECO:0000256" key="7">
    <source>
        <dbReference type="ARBA" id="ARBA00023180"/>
    </source>
</evidence>
<dbReference type="InterPro" id="IPR009613">
    <property type="entry name" value="LMF"/>
</dbReference>
<comment type="subcellular location">
    <subcellularLocation>
        <location evidence="1">Endoplasmic reticulum membrane</location>
        <topology evidence="1">Multi-pass membrane protein</topology>
    </subcellularLocation>
</comment>
<evidence type="ECO:0000256" key="6">
    <source>
        <dbReference type="ARBA" id="ARBA00023136"/>
    </source>
</evidence>
<dbReference type="Pfam" id="PF06762">
    <property type="entry name" value="LMF1"/>
    <property type="match status" value="1"/>
</dbReference>
<gene>
    <name evidence="13" type="ORF">TGME49_222410</name>
</gene>
<feature type="transmembrane region" description="Helical" evidence="10">
    <location>
        <begin position="207"/>
        <end position="226"/>
    </location>
</feature>
<evidence type="ECO:0000256" key="4">
    <source>
        <dbReference type="ARBA" id="ARBA00022824"/>
    </source>
</evidence>
<dbReference type="VEuPathDB" id="ToxoDB:TGME49_222410"/>
<evidence type="ECO:0000256" key="2">
    <source>
        <dbReference type="ARBA" id="ARBA00005512"/>
    </source>
</evidence>
<reference evidence="13" key="1">
    <citation type="submission" date="2013-04" db="EMBL/GenBank/DDBJ databases">
        <authorList>
            <person name="Sibley D."/>
            <person name="Venepally P."/>
            <person name="Karamycheva S."/>
            <person name="Hadjithomas M."/>
            <person name="Khan A."/>
            <person name="Brunk B."/>
            <person name="Roos D."/>
            <person name="Caler E."/>
            <person name="Lorenzi H."/>
        </authorList>
    </citation>
    <scope>NUCLEOTIDE SEQUENCE [LARGE SCALE GENOMIC DNA]</scope>
    <source>
        <strain evidence="13">ME49</strain>
    </source>
</reference>
<keyword evidence="4" id="KW-0256">Endoplasmic reticulum</keyword>
<feature type="compositionally biased region" description="Polar residues" evidence="9">
    <location>
        <begin position="25"/>
        <end position="41"/>
    </location>
</feature>
<dbReference type="EMBL" id="KE138816">
    <property type="protein sequence ID" value="EPT32081.1"/>
    <property type="molecule type" value="Genomic_DNA"/>
</dbReference>
<protein>
    <recommendedName>
        <fullName evidence="8">Lipase maturation factor 2</fullName>
    </recommendedName>
</protein>
<evidence type="ECO:0000256" key="3">
    <source>
        <dbReference type="ARBA" id="ARBA00022692"/>
    </source>
</evidence>
<dbReference type="Pfam" id="PF25179">
    <property type="entry name" value="LMF1_C"/>
    <property type="match status" value="1"/>
</dbReference>
<comment type="similarity">
    <text evidence="2">Belongs to the lipase maturation factor family.</text>
</comment>
<keyword evidence="7" id="KW-0325">Glycoprotein</keyword>
<accession>A0A125YYE1</accession>
<proteinExistence type="inferred from homology"/>
<evidence type="ECO:0000256" key="10">
    <source>
        <dbReference type="SAM" id="Phobius"/>
    </source>
</evidence>
<dbReference type="GO" id="GO:0051604">
    <property type="term" value="P:protein maturation"/>
    <property type="evidence" value="ECO:0007669"/>
    <property type="project" value="InterPro"/>
</dbReference>
<feature type="transmembrane region" description="Helical" evidence="10">
    <location>
        <begin position="347"/>
        <end position="365"/>
    </location>
</feature>
<feature type="transmembrane region" description="Helical" evidence="10">
    <location>
        <begin position="101"/>
        <end position="119"/>
    </location>
</feature>
<dbReference type="Proteomes" id="UP000001529">
    <property type="component" value="Chromosome II"/>
</dbReference>
<dbReference type="PhylomeDB" id="A0A125YYE1"/>
<evidence type="ECO:0000313" key="14">
    <source>
        <dbReference type="Proteomes" id="UP000001529"/>
    </source>
</evidence>
<feature type="transmembrane region" description="Helical" evidence="10">
    <location>
        <begin position="432"/>
        <end position="456"/>
    </location>
</feature>
<dbReference type="InterPro" id="IPR057433">
    <property type="entry name" value="LMF1/2_C"/>
</dbReference>
<feature type="transmembrane region" description="Helical" evidence="10">
    <location>
        <begin position="371"/>
        <end position="388"/>
    </location>
</feature>
<organism evidence="13 14">
    <name type="scientific">Toxoplasma gondii (strain ATCC 50611 / Me49)</name>
    <dbReference type="NCBI Taxonomy" id="508771"/>
    <lineage>
        <taxon>Eukaryota</taxon>
        <taxon>Sar</taxon>
        <taxon>Alveolata</taxon>
        <taxon>Apicomplexa</taxon>
        <taxon>Conoidasida</taxon>
        <taxon>Coccidia</taxon>
        <taxon>Eucoccidiorida</taxon>
        <taxon>Eimeriorina</taxon>
        <taxon>Sarcocystidae</taxon>
        <taxon>Toxoplasma</taxon>
    </lineage>
</organism>
<evidence type="ECO:0000256" key="5">
    <source>
        <dbReference type="ARBA" id="ARBA00022989"/>
    </source>
</evidence>
<keyword evidence="14" id="KW-1185">Reference proteome</keyword>